<dbReference type="InterPro" id="IPR051696">
    <property type="entry name" value="DENN_Domain_GEFs"/>
</dbReference>
<dbReference type="InterPro" id="IPR037516">
    <property type="entry name" value="Tripartite_DENN"/>
</dbReference>
<dbReference type="InterPro" id="IPR001194">
    <property type="entry name" value="cDENN_dom"/>
</dbReference>
<dbReference type="EMBL" id="JAPWDV010000002">
    <property type="protein sequence ID" value="KAJ6221382.1"/>
    <property type="molecule type" value="Genomic_DNA"/>
</dbReference>
<dbReference type="Proteomes" id="UP001142055">
    <property type="component" value="Chromosome 2"/>
</dbReference>
<dbReference type="Gene3D" id="1.25.40.10">
    <property type="entry name" value="Tetratricopeptide repeat domain"/>
    <property type="match status" value="1"/>
</dbReference>
<evidence type="ECO:0000313" key="6">
    <source>
        <dbReference type="Proteomes" id="UP001142055"/>
    </source>
</evidence>
<dbReference type="PROSITE" id="PS50211">
    <property type="entry name" value="DENN"/>
    <property type="match status" value="1"/>
</dbReference>
<comment type="caution">
    <text evidence="5">The sequence shown here is derived from an EMBL/GenBank/DDBJ whole genome shotgun (WGS) entry which is preliminary data.</text>
</comment>
<dbReference type="Gene3D" id="6.10.140.1000">
    <property type="match status" value="1"/>
</dbReference>
<dbReference type="OMA" id="YLRPIRC"/>
<feature type="region of interest" description="Disordered" evidence="2">
    <location>
        <begin position="968"/>
        <end position="1038"/>
    </location>
</feature>
<dbReference type="SMART" id="SM00799">
    <property type="entry name" value="DENN"/>
    <property type="match status" value="1"/>
</dbReference>
<dbReference type="Pfam" id="PF03456">
    <property type="entry name" value="uDENN"/>
    <property type="match status" value="1"/>
</dbReference>
<feature type="compositionally biased region" description="Polar residues" evidence="2">
    <location>
        <begin position="999"/>
        <end position="1012"/>
    </location>
</feature>
<dbReference type="GO" id="GO:0032483">
    <property type="term" value="P:regulation of Rab protein signal transduction"/>
    <property type="evidence" value="ECO:0007669"/>
    <property type="project" value="TreeGrafter"/>
</dbReference>
<dbReference type="SMART" id="SM00801">
    <property type="entry name" value="dDENN"/>
    <property type="match status" value="1"/>
</dbReference>
<keyword evidence="1" id="KW-0344">Guanine-nucleotide releasing factor</keyword>
<dbReference type="PROSITE" id="PS51498">
    <property type="entry name" value="MABP"/>
    <property type="match status" value="1"/>
</dbReference>
<sequence>MDEKRIADYFVIAGVPNQPRKFDQSLPQVQDPITDIAVIIRSNNEPIPSGFVCIEETPSGHKADLNHGSIRSPNVFLCIKRGRDKPPLIDVGILYDEGKERLFNNCQVIKKTPSGFSANVNNSGTQTYITYRRSLENAAPNQLVVTDICIILTNKNETPPHAYMLIEKNLNKGIIGSDVYLCYKKSMDRPPFLSFNPTIIDRFPLEDYPDFSLSEHLPNFCLPMGASIECWPKKSKRPFPFFSTFILTLNSGAKVYASLLNFYEMIMPDELSLEELKYLSYVNEDVDESSPIMESESKSLQRIKSICILSHWPFFDQFKRFLTFLCKTFYGTTIPPLSSLESYIFYFMRDIPFPSPERPNIMVNLAHTTDETLLFTQTFDDLPLPLNGASFKRLLFNLGPENCLHVLLFALTEQKILLHSLRTSILTEVAESIITMIFPFNWHCPYIPMCPMNMSAVLHAPLPFIVGIDSRYFDYFVPPHDVASIDIDTKAIYLSDNKRFLNLKMLPKKETKTLRTTLDSIYERFRNTQDTLKVVDANVRRKMEKKIETEIQEAFLYFMASILKDFRHYLKPITAAPKVGATDPSSLFDMQGFVRSRDPAYQQFYSYLVHSQMFTKFIEERSLVSDKNIGLAFFDECIEKVEKHEKMIQSKSTSSSTASLTCSLIDFDNQSEVNKTVYITIPDTSLPGTPLLDKDKQVNMRNVLQYFGPLNHQKFYKLANDSSLSTGNSLSFENQKESTLSLDNVDSTLQDPYSGLQTYMFARRAKHEIRKSQKIAQQASQYPVEWAKNLLVNSYSLWFTHFPSFFHILLNEYDPESKPLSIAYQVLQRMQTMKIATPDEFCYRILMILCGIHSQPALAVKVFMDMKKYQVRLNAITYGYYNKAVLEGNWPSGFCKWAKLRNTWSVVFYLKRKHIKKTLSVIDTTTTTKANSVSKLNELENNIKSEKRVEIETNVALDYHPNVGLLMSTTSSSSSSSSNKPIHPNLVGVRPLNRKRNKSAGSKPSSPTSKMIESTKVDDNESFGGVHSIDQQSETKITSDQLSFKDGSDENLNDTFSSRFATPIKEAFTTSMDFFSPKSRVGSTLRTSFRMAKSLTKSKYGFSLSPAFHNSEKTLNLSSSLKHETYGASKENQGDLPRSSTMPPQLYQVSIDPSSCTDRLNSSNPTINSPWSNKLSTGKHSDYVYSTFKSAANRINELKSSLTNTTNTNSPVKLNMANVVASSNYLISQLRGWNFISDEDVIDEESVNAANTITELRDGFDIIDAHCSLFNTLKQHFTTPIHIGSTIFSNNGPIVFQVEMYSGSICRKCNSIVYDEEIMSNWGPEDSNLNTKCVHCKNMFVPSLTINIEDFRLDHLPEVAKKLDPISVPYLSPLVLRKELESILNSEGYASLIRSKFVDDHPIVYWNLLWYFTRLNLPSHISTLALTAQTINRSIQITEKCKFDHRNVSILCLWDNEKLYDNIPLHRRWLQLKANNVASNGDPEIFHQMIDCIRNRDANTPIKYLISERSTGKSKSTVSAGGKRFNSIYRELLFLTLIENIDQINCDIFDRQYCEAFDSLTAKEKESLYLIDSPPSIGAIFCRNLFKKLLLQ</sequence>
<gene>
    <name evidence="5" type="ORF">RDWZM_007194</name>
</gene>
<proteinExistence type="predicted"/>
<dbReference type="InterPro" id="IPR043153">
    <property type="entry name" value="DENN_C"/>
</dbReference>
<accession>A0A9Q0MB91</accession>
<protein>
    <submittedName>
        <fullName evidence="5">Uncharacterized protein</fullName>
    </submittedName>
</protein>
<feature type="domain" description="UDENN" evidence="3">
    <location>
        <begin position="179"/>
        <end position="630"/>
    </location>
</feature>
<evidence type="ECO:0000256" key="1">
    <source>
        <dbReference type="ARBA" id="ARBA00022658"/>
    </source>
</evidence>
<dbReference type="InterPro" id="IPR005112">
    <property type="entry name" value="dDENN_dom"/>
</dbReference>
<name>A0A9Q0MB91_BLOTA</name>
<dbReference type="SMART" id="SM00800">
    <property type="entry name" value="uDENN"/>
    <property type="match status" value="1"/>
</dbReference>
<evidence type="ECO:0000313" key="5">
    <source>
        <dbReference type="EMBL" id="KAJ6221382.1"/>
    </source>
</evidence>
<organism evidence="5 6">
    <name type="scientific">Blomia tropicalis</name>
    <name type="common">Mite</name>
    <dbReference type="NCBI Taxonomy" id="40697"/>
    <lineage>
        <taxon>Eukaryota</taxon>
        <taxon>Metazoa</taxon>
        <taxon>Ecdysozoa</taxon>
        <taxon>Arthropoda</taxon>
        <taxon>Chelicerata</taxon>
        <taxon>Arachnida</taxon>
        <taxon>Acari</taxon>
        <taxon>Acariformes</taxon>
        <taxon>Sarcoptiformes</taxon>
        <taxon>Astigmata</taxon>
        <taxon>Glycyphagoidea</taxon>
        <taxon>Echimyopodidae</taxon>
        <taxon>Blomia</taxon>
    </lineage>
</organism>
<dbReference type="PANTHER" id="PTHR12296:SF30">
    <property type="entry name" value="DENN DOMAIN-CONTAINING PROTEIN CRAG"/>
    <property type="match status" value="1"/>
</dbReference>
<dbReference type="InterPro" id="IPR023341">
    <property type="entry name" value="MABP"/>
</dbReference>
<evidence type="ECO:0000256" key="2">
    <source>
        <dbReference type="SAM" id="MobiDB-lite"/>
    </source>
</evidence>
<dbReference type="InterPro" id="IPR011990">
    <property type="entry name" value="TPR-like_helical_dom_sf"/>
</dbReference>
<dbReference type="Pfam" id="PF02141">
    <property type="entry name" value="DENN"/>
    <property type="match status" value="1"/>
</dbReference>
<evidence type="ECO:0000259" key="4">
    <source>
        <dbReference type="PROSITE" id="PS51498"/>
    </source>
</evidence>
<feature type="domain" description="MABP" evidence="4">
    <location>
        <begin position="30"/>
        <end position="187"/>
    </location>
</feature>
<feature type="compositionally biased region" description="Low complexity" evidence="2">
    <location>
        <begin position="968"/>
        <end position="978"/>
    </location>
</feature>
<evidence type="ECO:0000259" key="3">
    <source>
        <dbReference type="PROSITE" id="PS50211"/>
    </source>
</evidence>
<dbReference type="GO" id="GO:0031410">
    <property type="term" value="C:cytoplasmic vesicle"/>
    <property type="evidence" value="ECO:0007669"/>
    <property type="project" value="TreeGrafter"/>
</dbReference>
<dbReference type="PANTHER" id="PTHR12296">
    <property type="entry name" value="DENN DOMAIN-CONTAINING PROTEIN 4"/>
    <property type="match status" value="1"/>
</dbReference>
<dbReference type="Pfam" id="PF03455">
    <property type="entry name" value="dDENN"/>
    <property type="match status" value="1"/>
</dbReference>
<dbReference type="InterPro" id="IPR005113">
    <property type="entry name" value="uDENN_dom"/>
</dbReference>
<keyword evidence="6" id="KW-1185">Reference proteome</keyword>
<dbReference type="GO" id="GO:0005085">
    <property type="term" value="F:guanyl-nucleotide exchange factor activity"/>
    <property type="evidence" value="ECO:0007669"/>
    <property type="project" value="UniProtKB-KW"/>
</dbReference>
<dbReference type="Gene3D" id="2.100.10.50">
    <property type="match status" value="1"/>
</dbReference>
<feature type="compositionally biased region" description="Polar residues" evidence="2">
    <location>
        <begin position="1029"/>
        <end position="1038"/>
    </location>
</feature>
<reference evidence="5" key="1">
    <citation type="submission" date="2022-12" db="EMBL/GenBank/DDBJ databases">
        <title>Genome assemblies of Blomia tropicalis.</title>
        <authorList>
            <person name="Cui Y."/>
        </authorList>
    </citation>
    <scope>NUCLEOTIDE SEQUENCE</scope>
    <source>
        <tissue evidence="5">Adult mites</tissue>
    </source>
</reference>
<dbReference type="Gene3D" id="3.40.50.11500">
    <property type="match status" value="1"/>
</dbReference>